<proteinExistence type="predicted"/>
<accession>A0A4R6BXN1</accession>
<feature type="transmembrane region" description="Helical" evidence="1">
    <location>
        <begin position="6"/>
        <end position="23"/>
    </location>
</feature>
<dbReference type="OrthoDB" id="9850061at2"/>
<dbReference type="Proteomes" id="UP000294802">
    <property type="component" value="Unassembled WGS sequence"/>
</dbReference>
<evidence type="ECO:0000313" key="3">
    <source>
        <dbReference type="Proteomes" id="UP000294802"/>
    </source>
</evidence>
<feature type="transmembrane region" description="Helical" evidence="1">
    <location>
        <begin position="62"/>
        <end position="88"/>
    </location>
</feature>
<feature type="transmembrane region" description="Helical" evidence="1">
    <location>
        <begin position="35"/>
        <end position="56"/>
    </location>
</feature>
<dbReference type="RefSeq" id="WP_133442630.1">
    <property type="nucleotide sequence ID" value="NZ_SCWB01000001.1"/>
</dbReference>
<comment type="caution">
    <text evidence="2">The sequence shown here is derived from an EMBL/GenBank/DDBJ whole genome shotgun (WGS) entry which is preliminary data.</text>
</comment>
<sequence length="95" mass="11090">MDIFAIVFLLLLIAPMVYMYSMLNREPVILRKHFIRTFIIAFIGMSLFPLIFFTLMENTYQGSIVIVIFSTLAAGLVWSLICLGFLYVMKKWLKK</sequence>
<keyword evidence="1" id="KW-0812">Transmembrane</keyword>
<dbReference type="EMBL" id="SCWB01000001">
    <property type="protein sequence ID" value="TDM13028.1"/>
    <property type="molecule type" value="Genomic_DNA"/>
</dbReference>
<gene>
    <name evidence="2" type="ORF">ERX29_00035</name>
</gene>
<dbReference type="AlphaFoldDB" id="A0A4R6BXN1"/>
<keyword evidence="1" id="KW-0472">Membrane</keyword>
<keyword evidence="3" id="KW-1185">Reference proteome</keyword>
<organism evidence="2 3">
    <name type="scientific">Macrococcus lamae</name>
    <dbReference type="NCBI Taxonomy" id="198484"/>
    <lineage>
        <taxon>Bacteria</taxon>
        <taxon>Bacillati</taxon>
        <taxon>Bacillota</taxon>
        <taxon>Bacilli</taxon>
        <taxon>Bacillales</taxon>
        <taxon>Staphylococcaceae</taxon>
        <taxon>Macrococcus</taxon>
    </lineage>
</organism>
<protein>
    <submittedName>
        <fullName evidence="2">Uncharacterized protein</fullName>
    </submittedName>
</protein>
<name>A0A4R6BXN1_9STAP</name>
<evidence type="ECO:0000256" key="1">
    <source>
        <dbReference type="SAM" id="Phobius"/>
    </source>
</evidence>
<evidence type="ECO:0000313" key="2">
    <source>
        <dbReference type="EMBL" id="TDM13028.1"/>
    </source>
</evidence>
<reference evidence="2 3" key="1">
    <citation type="submission" date="2019-01" db="EMBL/GenBank/DDBJ databases">
        <title>Draft genome sequences of the type strains of six Macrococcus species.</title>
        <authorList>
            <person name="Mazhar S."/>
            <person name="Altermann E."/>
            <person name="Hill C."/>
            <person name="Mcauliffe O."/>
        </authorList>
    </citation>
    <scope>NUCLEOTIDE SEQUENCE [LARGE SCALE GENOMIC DNA]</scope>
    <source>
        <strain evidence="2 3">CCM4815</strain>
    </source>
</reference>
<keyword evidence="1" id="KW-1133">Transmembrane helix</keyword>